<dbReference type="EMBL" id="JAAONZ010000010">
    <property type="protein sequence ID" value="NHO66541.1"/>
    <property type="molecule type" value="Genomic_DNA"/>
</dbReference>
<reference evidence="1" key="1">
    <citation type="submission" date="2020-03" db="EMBL/GenBank/DDBJ databases">
        <authorList>
            <person name="Guo F."/>
        </authorList>
    </citation>
    <scope>NUCLEOTIDE SEQUENCE</scope>
    <source>
        <strain evidence="1">JCM 30134</strain>
    </source>
</reference>
<gene>
    <name evidence="1" type="ORF">G8770_13410</name>
</gene>
<dbReference type="PROSITE" id="PS51257">
    <property type="entry name" value="PROKAR_LIPOPROTEIN"/>
    <property type="match status" value="1"/>
</dbReference>
<accession>A0A9E5JW24</accession>
<name>A0A9E5JW24_9GAMM</name>
<evidence type="ECO:0000313" key="2">
    <source>
        <dbReference type="Proteomes" id="UP000787472"/>
    </source>
</evidence>
<protein>
    <submittedName>
        <fullName evidence="1">Uncharacterized protein</fullName>
    </submittedName>
</protein>
<sequence length="365" mass="40896">MQASSKSFLLSILFTAGLSCLTIIALNAYVDPWRFFHDSGLAHWDSDGRQQNPGIIRQRAFNVAVIGTSMTQNFRPEELQQLFGGQAAVLSISAGTGREQALTAGLALQQQTLDTLVWGVHPGSFILPAQEVKGNAFPGYLYDNHWLNDIYYLFNISNIEKALKDWRGALRSLSARQDVTGQSWQNLQYWGDKYQYGCPDIMALQMSRRGLPAVSDDFRVADEQIVSNVSENLLATVQAHPGTQFKLFFPPFSELYWALLAERQPLRYAAYRRLMREVVIQLTPEPNVELFDFTALQGVVDNLQNYKDLIHFSPQISSQLLRMMQAGEFRVTDAQLGTVGHFPHLMKGAAINMAVSECLQAPAEG</sequence>
<comment type="caution">
    <text evidence="1">The sequence shown here is derived from an EMBL/GenBank/DDBJ whole genome shotgun (WGS) entry which is preliminary data.</text>
</comment>
<dbReference type="Proteomes" id="UP000787472">
    <property type="component" value="Unassembled WGS sequence"/>
</dbReference>
<keyword evidence="2" id="KW-1185">Reference proteome</keyword>
<organism evidence="1 2">
    <name type="scientific">Pseudomaricurvus hydrocarbonicus</name>
    <dbReference type="NCBI Taxonomy" id="1470433"/>
    <lineage>
        <taxon>Bacteria</taxon>
        <taxon>Pseudomonadati</taxon>
        <taxon>Pseudomonadota</taxon>
        <taxon>Gammaproteobacteria</taxon>
        <taxon>Cellvibrionales</taxon>
        <taxon>Cellvibrionaceae</taxon>
        <taxon>Pseudomaricurvus</taxon>
    </lineage>
</organism>
<dbReference type="RefSeq" id="WP_167187577.1">
    <property type="nucleotide sequence ID" value="NZ_JAAONZ010000010.1"/>
</dbReference>
<proteinExistence type="predicted"/>
<dbReference type="AlphaFoldDB" id="A0A9E5JW24"/>
<evidence type="ECO:0000313" key="1">
    <source>
        <dbReference type="EMBL" id="NHO66541.1"/>
    </source>
</evidence>